<evidence type="ECO:0000256" key="8">
    <source>
        <dbReference type="RuleBase" id="RU365074"/>
    </source>
</evidence>
<dbReference type="GO" id="GO:0006364">
    <property type="term" value="P:rRNA processing"/>
    <property type="evidence" value="ECO:0007669"/>
    <property type="project" value="UniProtKB-UniRule"/>
</dbReference>
<feature type="region of interest" description="Disordered" evidence="9">
    <location>
        <begin position="1"/>
        <end position="113"/>
    </location>
</feature>
<dbReference type="InterPro" id="IPR029063">
    <property type="entry name" value="SAM-dependent_MTases_sf"/>
</dbReference>
<dbReference type="CDD" id="cd02440">
    <property type="entry name" value="AdoMet_MTases"/>
    <property type="match status" value="1"/>
</dbReference>
<keyword evidence="6 8" id="KW-0949">S-adenosyl-L-methionine</keyword>
<dbReference type="EC" id="2.1.1.-" evidence="8"/>
<dbReference type="Gene3D" id="3.40.50.150">
    <property type="entry name" value="Vaccinia Virus protein VP39"/>
    <property type="match status" value="1"/>
</dbReference>
<evidence type="ECO:0000256" key="6">
    <source>
        <dbReference type="ARBA" id="ARBA00022691"/>
    </source>
</evidence>
<organism evidence="10 11">
    <name type="scientific">Chlorella ohadii</name>
    <dbReference type="NCBI Taxonomy" id="2649997"/>
    <lineage>
        <taxon>Eukaryota</taxon>
        <taxon>Viridiplantae</taxon>
        <taxon>Chlorophyta</taxon>
        <taxon>core chlorophytes</taxon>
        <taxon>Trebouxiophyceae</taxon>
        <taxon>Chlorellales</taxon>
        <taxon>Chlorellaceae</taxon>
        <taxon>Chlorella clade</taxon>
        <taxon>Chlorella</taxon>
    </lineage>
</organism>
<keyword evidence="3 8" id="KW-0698">rRNA processing</keyword>
<evidence type="ECO:0000313" key="11">
    <source>
        <dbReference type="Proteomes" id="UP001205105"/>
    </source>
</evidence>
<dbReference type="AlphaFoldDB" id="A0AAD5DKR8"/>
<evidence type="ECO:0000256" key="9">
    <source>
        <dbReference type="SAM" id="MobiDB-lite"/>
    </source>
</evidence>
<keyword evidence="4 8" id="KW-0489">Methyltransferase</keyword>
<comment type="subcellular location">
    <subcellularLocation>
        <location evidence="1 8">Nucleus</location>
        <location evidence="1 8">Nucleolus</location>
    </subcellularLocation>
</comment>
<comment type="function">
    <text evidence="8">Probable methyltransferase required to silence rDNA.</text>
</comment>
<sequence length="416" mass="43556">MEGAPPAKKRKSKNKFKPVAQSVAQPAAPPPAAAALHATAAGQAKKKKRKNPKHAVAVDGTVAAQPDAPGAVQQQQQRAPPPPPPAGQGPGGRSVFAPLAATSGGKKGKGGGSLLQQMRQRLQGGRFRWLNETLYTTDGSEALRLMSDEPELMQQYHEGFREQTKGWPAQPVDQAIRWLRGRPPGWVVADLGCGDAKIAATVQQASGCLGLADSRKCKCILCPVQLLLGKPAHFLRGSFCHVACCNALLLAWSNGTNQPASRTHSPSKQTVHSFDLVATAPGVIACNMAALPLPDASADAAIFCLSLMGTDYGSFLQEAARILKPGGWLWIAEVQSRFVAGGGGDGGGGGGGGSSVLPAFLAALGTLGFAVRRKDTSNSHFLVLELQRQDKGGGGSGGKQRQPAWPPLRPCQYKKR</sequence>
<dbReference type="GO" id="GO:0032259">
    <property type="term" value="P:methylation"/>
    <property type="evidence" value="ECO:0007669"/>
    <property type="project" value="UniProtKB-KW"/>
</dbReference>
<dbReference type="FunFam" id="1.10.10.2150:FF:000001">
    <property type="entry name" value="Ribosomal RNA-processing protein 8"/>
    <property type="match status" value="1"/>
</dbReference>
<comment type="caution">
    <text evidence="10">The sequence shown here is derived from an EMBL/GenBank/DDBJ whole genome shotgun (WGS) entry which is preliminary data.</text>
</comment>
<dbReference type="GO" id="GO:0005730">
    <property type="term" value="C:nucleolus"/>
    <property type="evidence" value="ECO:0007669"/>
    <property type="project" value="UniProtKB-SubCell"/>
</dbReference>
<feature type="compositionally biased region" description="Basic residues" evidence="9">
    <location>
        <begin position="7"/>
        <end position="16"/>
    </location>
</feature>
<dbReference type="Proteomes" id="UP001205105">
    <property type="component" value="Unassembled WGS sequence"/>
</dbReference>
<keyword evidence="5 8" id="KW-0808">Transferase</keyword>
<dbReference type="GO" id="GO:0008168">
    <property type="term" value="F:methyltransferase activity"/>
    <property type="evidence" value="ECO:0007669"/>
    <property type="project" value="UniProtKB-KW"/>
</dbReference>
<dbReference type="EMBL" id="JADXDR010000132">
    <property type="protein sequence ID" value="KAI7838213.1"/>
    <property type="molecule type" value="Genomic_DNA"/>
</dbReference>
<keyword evidence="7 8" id="KW-0539">Nucleus</keyword>
<dbReference type="PANTHER" id="PTHR12787">
    <property type="entry name" value="RIBOSOMAL RNA-PROCESSING PROTEIN 8"/>
    <property type="match status" value="1"/>
</dbReference>
<comment type="similarity">
    <text evidence="2 8">Belongs to the methyltransferase superfamily. RRP8 family.</text>
</comment>
<feature type="compositionally biased region" description="Low complexity" evidence="9">
    <location>
        <begin position="33"/>
        <end position="43"/>
    </location>
</feature>
<reference evidence="10" key="1">
    <citation type="submission" date="2020-11" db="EMBL/GenBank/DDBJ databases">
        <title>Chlorella ohadii genome sequencing and assembly.</title>
        <authorList>
            <person name="Murik O."/>
            <person name="Treves H."/>
            <person name="Kedem I."/>
            <person name="Shotland Y."/>
            <person name="Kaplan A."/>
        </authorList>
    </citation>
    <scope>NUCLEOTIDE SEQUENCE</scope>
    <source>
        <strain evidence="10">1</strain>
    </source>
</reference>
<dbReference type="Gene3D" id="1.10.10.2150">
    <property type="entry name" value="Ribosomal RNA-processing protein 8, N-terminal domain"/>
    <property type="match status" value="1"/>
</dbReference>
<feature type="region of interest" description="Disordered" evidence="9">
    <location>
        <begin position="389"/>
        <end position="416"/>
    </location>
</feature>
<evidence type="ECO:0000256" key="5">
    <source>
        <dbReference type="ARBA" id="ARBA00022679"/>
    </source>
</evidence>
<evidence type="ECO:0000313" key="10">
    <source>
        <dbReference type="EMBL" id="KAI7838213.1"/>
    </source>
</evidence>
<dbReference type="SUPFAM" id="SSF53335">
    <property type="entry name" value="S-adenosyl-L-methionine-dependent methyltransferases"/>
    <property type="match status" value="1"/>
</dbReference>
<dbReference type="InterPro" id="IPR007823">
    <property type="entry name" value="RRP8"/>
</dbReference>
<feature type="compositionally biased region" description="Low complexity" evidence="9">
    <location>
        <begin position="63"/>
        <end position="78"/>
    </location>
</feature>
<evidence type="ECO:0000256" key="3">
    <source>
        <dbReference type="ARBA" id="ARBA00022552"/>
    </source>
</evidence>
<protein>
    <recommendedName>
        <fullName evidence="8">Ribosomal RNA-processing protein 8</fullName>
        <ecNumber evidence="8">2.1.1.-</ecNumber>
    </recommendedName>
</protein>
<dbReference type="Pfam" id="PF05148">
    <property type="entry name" value="Methyltransf_8"/>
    <property type="match status" value="2"/>
</dbReference>
<name>A0AAD5DKR8_9CHLO</name>
<accession>A0AAD5DKR8</accession>
<dbReference type="PANTHER" id="PTHR12787:SF0">
    <property type="entry name" value="RIBOSOMAL RNA-PROCESSING PROTEIN 8"/>
    <property type="match status" value="1"/>
</dbReference>
<gene>
    <name evidence="10" type="ORF">COHA_007961</name>
</gene>
<evidence type="ECO:0000256" key="2">
    <source>
        <dbReference type="ARBA" id="ARBA00006301"/>
    </source>
</evidence>
<evidence type="ECO:0000256" key="4">
    <source>
        <dbReference type="ARBA" id="ARBA00022603"/>
    </source>
</evidence>
<feature type="compositionally biased region" description="Basic residues" evidence="9">
    <location>
        <begin position="44"/>
        <end position="53"/>
    </location>
</feature>
<evidence type="ECO:0000256" key="7">
    <source>
        <dbReference type="ARBA" id="ARBA00023242"/>
    </source>
</evidence>
<dbReference type="InterPro" id="IPR042036">
    <property type="entry name" value="RRP8_N"/>
</dbReference>
<evidence type="ECO:0000256" key="1">
    <source>
        <dbReference type="ARBA" id="ARBA00004604"/>
    </source>
</evidence>
<proteinExistence type="inferred from homology"/>
<keyword evidence="11" id="KW-1185">Reference proteome</keyword>